<keyword evidence="2" id="KW-1133">Transmembrane helix</keyword>
<dbReference type="InterPro" id="IPR028082">
    <property type="entry name" value="Peripla_BP_I"/>
</dbReference>
<accession>A0A6J6MGM1</accession>
<sequence length="571" mass="60560">MEATPSQPKKGGIRRYAPFIGAVVVIALVVFAVGQNKSSDTGSKPPADHGAASNEALIKSGPMTPDKAKLLGKTVDFGAKCDTSTGNVKMPTEYAPMCVEEFTGDNGGATSPGVTGDTISVVAYIGDPAKDALQAALVKGAGSDVDISLTKQTYNGWVEMFEQYAEMSGRKVALDFYIGTGAPSDPVAAKADAKAIIDKKPFAVFGGPNQTEAFADELTAAKIVCLGCATASGIEFTSERSPYLWTTGPMPEQASLLAAQMVGNLLNGKKAQWAGDAATRAKTRVFGAVHYDTPAGQQRSAWETFKSEMKKNDVKLASDIQYYLDLARAQENARTTIAKLKAAKVTSVIFYGDPLTPLSLTKEATAQDYHPEWILGPTVYADTAVFGRIYDQEQWKHAFGISLIPARTTKEIAGWYALWVWQFGTPPPSNNVAVISGPPGMFFAGVNLAGPNLTPSTFRDGLFRAGVQGGNALSPTNSRGRHGIWSGTGEDLGGSDDVTLVWWNSTAKGEDEIGNAGTGLYEYVSGGKRYLPGTWPTTDPGLFDTSKSVTIYTTIPADLQPPSYPSPAAKK</sequence>
<reference evidence="3" key="1">
    <citation type="submission" date="2020-05" db="EMBL/GenBank/DDBJ databases">
        <authorList>
            <person name="Chiriac C."/>
            <person name="Salcher M."/>
            <person name="Ghai R."/>
            <person name="Kavagutti S V."/>
        </authorList>
    </citation>
    <scope>NUCLEOTIDE SEQUENCE</scope>
</reference>
<keyword evidence="2" id="KW-0812">Transmembrane</keyword>
<dbReference type="Gene3D" id="3.40.50.2300">
    <property type="match status" value="2"/>
</dbReference>
<dbReference type="EMBL" id="CAEZWM010000246">
    <property type="protein sequence ID" value="CAB4672034.1"/>
    <property type="molecule type" value="Genomic_DNA"/>
</dbReference>
<evidence type="ECO:0000256" key="1">
    <source>
        <dbReference type="SAM" id="MobiDB-lite"/>
    </source>
</evidence>
<proteinExistence type="predicted"/>
<evidence type="ECO:0000313" key="3">
    <source>
        <dbReference type="EMBL" id="CAB4672034.1"/>
    </source>
</evidence>
<protein>
    <submittedName>
        <fullName evidence="3">Unannotated protein</fullName>
    </submittedName>
</protein>
<organism evidence="3">
    <name type="scientific">freshwater metagenome</name>
    <dbReference type="NCBI Taxonomy" id="449393"/>
    <lineage>
        <taxon>unclassified sequences</taxon>
        <taxon>metagenomes</taxon>
        <taxon>ecological metagenomes</taxon>
    </lineage>
</organism>
<feature type="transmembrane region" description="Helical" evidence="2">
    <location>
        <begin position="16"/>
        <end position="34"/>
    </location>
</feature>
<feature type="region of interest" description="Disordered" evidence="1">
    <location>
        <begin position="37"/>
        <end position="63"/>
    </location>
</feature>
<name>A0A6J6MGM1_9ZZZZ</name>
<evidence type="ECO:0000256" key="2">
    <source>
        <dbReference type="SAM" id="Phobius"/>
    </source>
</evidence>
<dbReference type="AlphaFoldDB" id="A0A6J6MGM1"/>
<gene>
    <name evidence="3" type="ORF">UFOPK2242_01509</name>
</gene>
<keyword evidence="2" id="KW-0472">Membrane</keyword>
<dbReference type="SUPFAM" id="SSF53822">
    <property type="entry name" value="Periplasmic binding protein-like I"/>
    <property type="match status" value="1"/>
</dbReference>